<dbReference type="InterPro" id="IPR017452">
    <property type="entry name" value="GPCR_Rhodpsn_7TM"/>
</dbReference>
<dbReference type="Gene3D" id="1.20.1070.10">
    <property type="entry name" value="Rhodopsin 7-helix transmembrane proteins"/>
    <property type="match status" value="1"/>
</dbReference>
<evidence type="ECO:0000256" key="14">
    <source>
        <dbReference type="SAM" id="Phobius"/>
    </source>
</evidence>
<feature type="transmembrane region" description="Helical" evidence="14">
    <location>
        <begin position="101"/>
        <end position="122"/>
    </location>
</feature>
<evidence type="ECO:0000256" key="13">
    <source>
        <dbReference type="ARBA" id="ARBA00080542"/>
    </source>
</evidence>
<evidence type="ECO:0000256" key="8">
    <source>
        <dbReference type="ARBA" id="ARBA00023170"/>
    </source>
</evidence>
<keyword evidence="8" id="KW-0675">Receptor</keyword>
<evidence type="ECO:0000256" key="3">
    <source>
        <dbReference type="ARBA" id="ARBA00022692"/>
    </source>
</evidence>
<evidence type="ECO:0000256" key="11">
    <source>
        <dbReference type="ARBA" id="ARBA00055790"/>
    </source>
</evidence>
<dbReference type="PRINTS" id="PR01788">
    <property type="entry name" value="PROSTANOIDR"/>
</dbReference>
<evidence type="ECO:0000259" key="15">
    <source>
        <dbReference type="PROSITE" id="PS50262"/>
    </source>
</evidence>
<dbReference type="InterPro" id="IPR000370">
    <property type="entry name" value="Prostglndn_IP_rcpt"/>
</dbReference>
<keyword evidence="4 14" id="KW-1133">Transmembrane helix</keyword>
<keyword evidence="2" id="KW-1003">Cell membrane</keyword>
<evidence type="ECO:0000256" key="10">
    <source>
        <dbReference type="ARBA" id="ARBA00023224"/>
    </source>
</evidence>
<dbReference type="PANTHER" id="PTHR11866:SF8">
    <property type="entry name" value="PROSTAGLANDIN E2 RECEPTOR EP2 SUBTYPE"/>
    <property type="match status" value="1"/>
</dbReference>
<accession>A0A8X8BJK2</accession>
<dbReference type="InterPro" id="IPR008365">
    <property type="entry name" value="Prostanoid_rcpt"/>
</dbReference>
<keyword evidence="7" id="KW-1015">Disulfide bond</keyword>
<comment type="function">
    <text evidence="11">Receptor for prostaglandin E2 (PGE2). The activity of this receptor is mediated by G(s) proteins that stimulate adenylate cyclase. The subsequent raise in intracellular cAMP is responsible for the relaxing effect of this receptor on smooth muscle.</text>
</comment>
<sequence length="366" mass="41202">MGDGSANDCHNSTTVAHGQGPKASALMFAAGVLGNVIALVLLEVRRRSNRGKERQSLFHVLVTWLVVTDLLGTCMLSPVVLRSYSQNRTLMNLPDEGACKYFAFSMTFFALTTMSILFAMALECSFSIGHPYFYERHITKSSGYIAIPVVYLFCLLFCAMPLMGFGRYVQYCPGTWCFIDMRAKELVNKVYSLLYASVMLLLIISILVCNISVIVHLVLMHRRHKRRQGSSFKKTRRSVSMTEEMEHLILVVVMTVFFMVCSLPLTVRSYTNVISVEKNHERDLYALRSLSMNSIFDPWIYTILRPSVRRFLLSAVCNIASSKSKKCSPEDALLQSTKLGQMEMCCNPDVNTVPALASNRQDKLGN</sequence>
<keyword evidence="10" id="KW-0807">Transducer</keyword>
<organism evidence="16 17">
    <name type="scientific">Polypterus senegalus</name>
    <name type="common">Senegal bichir</name>
    <dbReference type="NCBI Taxonomy" id="55291"/>
    <lineage>
        <taxon>Eukaryota</taxon>
        <taxon>Metazoa</taxon>
        <taxon>Chordata</taxon>
        <taxon>Craniata</taxon>
        <taxon>Vertebrata</taxon>
        <taxon>Euteleostomi</taxon>
        <taxon>Actinopterygii</taxon>
        <taxon>Polypteriformes</taxon>
        <taxon>Polypteridae</taxon>
        <taxon>Polypterus</taxon>
    </lineage>
</organism>
<evidence type="ECO:0000256" key="4">
    <source>
        <dbReference type="ARBA" id="ARBA00022989"/>
    </source>
</evidence>
<dbReference type="PRINTS" id="PR00856">
    <property type="entry name" value="PRSTNOIDIPR"/>
</dbReference>
<feature type="non-terminal residue" evidence="16">
    <location>
        <position position="366"/>
    </location>
</feature>
<feature type="non-terminal residue" evidence="16">
    <location>
        <position position="1"/>
    </location>
</feature>
<dbReference type="Pfam" id="PF00001">
    <property type="entry name" value="7tm_1"/>
    <property type="match status" value="1"/>
</dbReference>
<dbReference type="Proteomes" id="UP000886611">
    <property type="component" value="Unassembled WGS sequence"/>
</dbReference>
<evidence type="ECO:0000256" key="9">
    <source>
        <dbReference type="ARBA" id="ARBA00023180"/>
    </source>
</evidence>
<protein>
    <recommendedName>
        <fullName evidence="12">Prostaglandin E2 receptor EP2 subtype</fullName>
    </recommendedName>
    <alternativeName>
        <fullName evidence="13">Prostanoid EP2 receptor</fullName>
    </alternativeName>
</protein>
<evidence type="ECO:0000256" key="2">
    <source>
        <dbReference type="ARBA" id="ARBA00022475"/>
    </source>
</evidence>
<evidence type="ECO:0000256" key="7">
    <source>
        <dbReference type="ARBA" id="ARBA00023157"/>
    </source>
</evidence>
<keyword evidence="9" id="KW-0325">Glycoprotein</keyword>
<dbReference type="FunFam" id="1.20.1070.10:FF:000212">
    <property type="entry name" value="Prostaglandin E2 receptor EP2 subtype"/>
    <property type="match status" value="1"/>
</dbReference>
<dbReference type="GO" id="GO:0007204">
    <property type="term" value="P:positive regulation of cytosolic calcium ion concentration"/>
    <property type="evidence" value="ECO:0007669"/>
    <property type="project" value="TreeGrafter"/>
</dbReference>
<dbReference type="GO" id="GO:0004957">
    <property type="term" value="F:prostaglandin E receptor activity"/>
    <property type="evidence" value="ECO:0007669"/>
    <property type="project" value="TreeGrafter"/>
</dbReference>
<feature type="transmembrane region" description="Helical" evidence="14">
    <location>
        <begin position="25"/>
        <end position="44"/>
    </location>
</feature>
<dbReference type="PANTHER" id="PTHR11866">
    <property type="entry name" value="G-PROTEIN COUPLED RECEPTOR FAMILY 1 MEMBER"/>
    <property type="match status" value="1"/>
</dbReference>
<keyword evidence="17" id="KW-1185">Reference proteome</keyword>
<feature type="domain" description="G-protein coupled receptors family 1 profile" evidence="15">
    <location>
        <begin position="34"/>
        <end position="301"/>
    </location>
</feature>
<dbReference type="SUPFAM" id="SSF81321">
    <property type="entry name" value="Family A G protein-coupled receptor-like"/>
    <property type="match status" value="1"/>
</dbReference>
<dbReference type="PROSITE" id="PS50262">
    <property type="entry name" value="G_PROTEIN_RECEP_F1_2"/>
    <property type="match status" value="1"/>
</dbReference>
<comment type="subcellular location">
    <subcellularLocation>
        <location evidence="1">Cell membrane</location>
        <topology evidence="1">Multi-pass membrane protein</topology>
    </subcellularLocation>
</comment>
<evidence type="ECO:0000313" key="17">
    <source>
        <dbReference type="Proteomes" id="UP000886611"/>
    </source>
</evidence>
<gene>
    <name evidence="16" type="primary">Ptger2</name>
    <name evidence="16" type="ORF">GTO96_0012155</name>
</gene>
<keyword evidence="3 14" id="KW-0812">Transmembrane</keyword>
<keyword evidence="6 14" id="KW-0472">Membrane</keyword>
<proteinExistence type="predicted"/>
<name>A0A8X8BJK2_POLSE</name>
<feature type="transmembrane region" description="Helical" evidence="14">
    <location>
        <begin position="56"/>
        <end position="81"/>
    </location>
</feature>
<evidence type="ECO:0000313" key="16">
    <source>
        <dbReference type="EMBL" id="KAG2457796.1"/>
    </source>
</evidence>
<evidence type="ECO:0000256" key="5">
    <source>
        <dbReference type="ARBA" id="ARBA00023040"/>
    </source>
</evidence>
<dbReference type="EMBL" id="JAATIS010008546">
    <property type="protein sequence ID" value="KAG2457796.1"/>
    <property type="molecule type" value="Genomic_DNA"/>
</dbReference>
<dbReference type="GO" id="GO:0071380">
    <property type="term" value="P:cellular response to prostaglandin E stimulus"/>
    <property type="evidence" value="ECO:0007669"/>
    <property type="project" value="TreeGrafter"/>
</dbReference>
<dbReference type="InterPro" id="IPR000276">
    <property type="entry name" value="GPCR_Rhodpsn"/>
</dbReference>
<dbReference type="OrthoDB" id="5959154at2759"/>
<evidence type="ECO:0000256" key="12">
    <source>
        <dbReference type="ARBA" id="ARBA00067998"/>
    </source>
</evidence>
<dbReference type="GO" id="GO:0006954">
    <property type="term" value="P:inflammatory response"/>
    <property type="evidence" value="ECO:0007669"/>
    <property type="project" value="TreeGrafter"/>
</dbReference>
<dbReference type="AlphaFoldDB" id="A0A8X8BJK2"/>
<evidence type="ECO:0000256" key="1">
    <source>
        <dbReference type="ARBA" id="ARBA00004651"/>
    </source>
</evidence>
<dbReference type="CDD" id="cd15139">
    <property type="entry name" value="7tmA_PGE2_EP2"/>
    <property type="match status" value="1"/>
</dbReference>
<keyword evidence="5" id="KW-0297">G-protein coupled receptor</keyword>
<feature type="transmembrane region" description="Helical" evidence="14">
    <location>
        <begin position="193"/>
        <end position="219"/>
    </location>
</feature>
<dbReference type="GO" id="GO:0005886">
    <property type="term" value="C:plasma membrane"/>
    <property type="evidence" value="ECO:0007669"/>
    <property type="project" value="UniProtKB-SubCell"/>
</dbReference>
<feature type="transmembrane region" description="Helical" evidence="14">
    <location>
        <begin position="143"/>
        <end position="163"/>
    </location>
</feature>
<reference evidence="16 17" key="1">
    <citation type="journal article" date="2021" name="Cell">
        <title>Tracing the genetic footprints of vertebrate landing in non-teleost ray-finned fishes.</title>
        <authorList>
            <person name="Bi X."/>
            <person name="Wang K."/>
            <person name="Yang L."/>
            <person name="Pan H."/>
            <person name="Jiang H."/>
            <person name="Wei Q."/>
            <person name="Fang M."/>
            <person name="Yu H."/>
            <person name="Zhu C."/>
            <person name="Cai Y."/>
            <person name="He Y."/>
            <person name="Gan X."/>
            <person name="Zeng H."/>
            <person name="Yu D."/>
            <person name="Zhu Y."/>
            <person name="Jiang H."/>
            <person name="Qiu Q."/>
            <person name="Yang H."/>
            <person name="Zhang Y.E."/>
            <person name="Wang W."/>
            <person name="Zhu M."/>
            <person name="He S."/>
            <person name="Zhang G."/>
        </authorList>
    </citation>
    <scope>NUCLEOTIDE SEQUENCE [LARGE SCALE GENOMIC DNA]</scope>
    <source>
        <strain evidence="16">Bchr_013</strain>
    </source>
</reference>
<comment type="caution">
    <text evidence="16">The sequence shown here is derived from an EMBL/GenBank/DDBJ whole genome shotgun (WGS) entry which is preliminary data.</text>
</comment>
<evidence type="ECO:0000256" key="6">
    <source>
        <dbReference type="ARBA" id="ARBA00023136"/>
    </source>
</evidence>
<feature type="transmembrane region" description="Helical" evidence="14">
    <location>
        <begin position="247"/>
        <end position="265"/>
    </location>
</feature>
<dbReference type="GO" id="GO:0007189">
    <property type="term" value="P:adenylate cyclase-activating G protein-coupled receptor signaling pathway"/>
    <property type="evidence" value="ECO:0007669"/>
    <property type="project" value="TreeGrafter"/>
</dbReference>